<gene>
    <name evidence="1" type="ORF">FHU33_2368</name>
</gene>
<organism evidence="1 2">
    <name type="scientific">Blastococcus colisei</name>
    <dbReference type="NCBI Taxonomy" id="1564162"/>
    <lineage>
        <taxon>Bacteria</taxon>
        <taxon>Bacillati</taxon>
        <taxon>Actinomycetota</taxon>
        <taxon>Actinomycetes</taxon>
        <taxon>Geodermatophilales</taxon>
        <taxon>Geodermatophilaceae</taxon>
        <taxon>Blastococcus</taxon>
    </lineage>
</organism>
<evidence type="ECO:0000313" key="2">
    <source>
        <dbReference type="Proteomes" id="UP000319865"/>
    </source>
</evidence>
<dbReference type="EMBL" id="VFQE01000001">
    <property type="protein sequence ID" value="TQN42949.1"/>
    <property type="molecule type" value="Genomic_DNA"/>
</dbReference>
<proteinExistence type="predicted"/>
<protein>
    <submittedName>
        <fullName evidence="1">Uncharacterized protein</fullName>
    </submittedName>
</protein>
<sequence length="53" mass="5412">MATCGVAVPAPQVLDRRDAWTLIAARAVLLTCGLNVLTNPSVPGRGRVSVAPG</sequence>
<dbReference type="Proteomes" id="UP000319865">
    <property type="component" value="Unassembled WGS sequence"/>
</dbReference>
<evidence type="ECO:0000313" key="1">
    <source>
        <dbReference type="EMBL" id="TQN42949.1"/>
    </source>
</evidence>
<comment type="caution">
    <text evidence="1">The sequence shown here is derived from an EMBL/GenBank/DDBJ whole genome shotgun (WGS) entry which is preliminary data.</text>
</comment>
<dbReference type="RefSeq" id="WP_170182426.1">
    <property type="nucleotide sequence ID" value="NZ_VFQE01000001.1"/>
</dbReference>
<accession>A0A543PFU2</accession>
<keyword evidence="2" id="KW-1185">Reference proteome</keyword>
<name>A0A543PFU2_9ACTN</name>
<dbReference type="AlphaFoldDB" id="A0A543PFU2"/>
<reference evidence="1 2" key="1">
    <citation type="submission" date="2019-06" db="EMBL/GenBank/DDBJ databases">
        <title>Sequencing the genomes of 1000 actinobacteria strains.</title>
        <authorList>
            <person name="Klenk H.-P."/>
        </authorList>
    </citation>
    <scope>NUCLEOTIDE SEQUENCE [LARGE SCALE GENOMIC DNA]</scope>
    <source>
        <strain evidence="1 2">DSM 46837</strain>
    </source>
</reference>